<dbReference type="AlphaFoldDB" id="A0A8S3YVK5"/>
<evidence type="ECO:0000256" key="3">
    <source>
        <dbReference type="ARBA" id="ARBA00022989"/>
    </source>
</evidence>
<feature type="transmembrane region" description="Helical" evidence="6">
    <location>
        <begin position="202"/>
        <end position="228"/>
    </location>
</feature>
<dbReference type="PANTHER" id="PTHR46641">
    <property type="entry name" value="FMRFAMIDE RECEPTOR-RELATED"/>
    <property type="match status" value="1"/>
</dbReference>
<sequence length="395" mass="44664">MAALYVQEINEVLNVSNLTFIYKDLLGYTTDIPEPVTIEKSLQNTRFVVQGVLTPVIVTIGLLGNFLNIIVLFQPSMRTSTNVYLLVLSLADSVFLVFNFALSILDCRKRGLHDSAYLFNPYGRFVSNYSGNVGVWVTVVFTGKVWCTVTRAEIASLSVVILALINTIPTLFELEVVNTVLGPRCSPTQFARSFSYEIGYSWWYVLVFTFIPFICLTIFNCVLIRALFVAARKRQQLALVSTTISKSQDANTKNKKDNHQHVVQDNNSVTQMSERSSSNSNTPSFRVKLKPRQNRRSTREQNKVTIMLITIVMIFLFCQLPWTALYLYQTYLSSNNIAGSSTALKIAGNICNLLQLVNASVNFYLYSCFSKRFRHTLAKLMLFWRLSNSSSPTTV</sequence>
<evidence type="ECO:0000256" key="6">
    <source>
        <dbReference type="SAM" id="Phobius"/>
    </source>
</evidence>
<feature type="transmembrane region" description="Helical" evidence="6">
    <location>
        <begin position="154"/>
        <end position="172"/>
    </location>
</feature>
<dbReference type="PRINTS" id="PR00237">
    <property type="entry name" value="GPCRRHODOPSN"/>
</dbReference>
<dbReference type="Pfam" id="PF00001">
    <property type="entry name" value="7tm_1"/>
    <property type="match status" value="1"/>
</dbReference>
<feature type="domain" description="G-protein coupled receptors family 1 profile" evidence="7">
    <location>
        <begin position="64"/>
        <end position="366"/>
    </location>
</feature>
<dbReference type="SUPFAM" id="SSF81321">
    <property type="entry name" value="Family A G protein-coupled receptor-like"/>
    <property type="match status" value="1"/>
</dbReference>
<reference evidence="8" key="1">
    <citation type="submission" date="2021-04" db="EMBL/GenBank/DDBJ databases">
        <authorList>
            <consortium name="Molecular Ecology Group"/>
        </authorList>
    </citation>
    <scope>NUCLEOTIDE SEQUENCE</scope>
</reference>
<feature type="transmembrane region" description="Helical" evidence="6">
    <location>
        <begin position="346"/>
        <end position="366"/>
    </location>
</feature>
<dbReference type="GO" id="GO:0016020">
    <property type="term" value="C:membrane"/>
    <property type="evidence" value="ECO:0007669"/>
    <property type="project" value="UniProtKB-SubCell"/>
</dbReference>
<feature type="compositionally biased region" description="Basic residues" evidence="5">
    <location>
        <begin position="287"/>
        <end position="296"/>
    </location>
</feature>
<keyword evidence="9" id="KW-1185">Reference proteome</keyword>
<dbReference type="CDD" id="cd14978">
    <property type="entry name" value="7tmA_FMRFamide_R-like"/>
    <property type="match status" value="1"/>
</dbReference>
<dbReference type="InterPro" id="IPR052954">
    <property type="entry name" value="GPCR-Ligand_Int"/>
</dbReference>
<proteinExistence type="predicted"/>
<dbReference type="OrthoDB" id="10011262at2759"/>
<dbReference type="PANTHER" id="PTHR46641:SF2">
    <property type="entry name" value="FMRFAMIDE RECEPTOR"/>
    <property type="match status" value="1"/>
</dbReference>
<gene>
    <name evidence="8" type="ORF">CUNI_LOCUS4778</name>
</gene>
<dbReference type="PROSITE" id="PS50262">
    <property type="entry name" value="G_PROTEIN_RECEP_F1_2"/>
    <property type="match status" value="1"/>
</dbReference>
<dbReference type="Gene3D" id="1.20.1070.10">
    <property type="entry name" value="Rhodopsin 7-helix transmembrane proteins"/>
    <property type="match status" value="1"/>
</dbReference>
<keyword evidence="3 6" id="KW-1133">Transmembrane helix</keyword>
<feature type="transmembrane region" description="Helical" evidence="6">
    <location>
        <begin position="125"/>
        <end position="147"/>
    </location>
</feature>
<feature type="region of interest" description="Disordered" evidence="5">
    <location>
        <begin position="249"/>
        <end position="298"/>
    </location>
</feature>
<name>A0A8S3YVK5_9EUPU</name>
<comment type="caution">
    <text evidence="8">The sequence shown here is derived from an EMBL/GenBank/DDBJ whole genome shotgun (WGS) entry which is preliminary data.</text>
</comment>
<dbReference type="GO" id="GO:0004930">
    <property type="term" value="F:G protein-coupled receptor activity"/>
    <property type="evidence" value="ECO:0007669"/>
    <property type="project" value="InterPro"/>
</dbReference>
<feature type="compositionally biased region" description="Polar residues" evidence="5">
    <location>
        <begin position="263"/>
        <end position="275"/>
    </location>
</feature>
<protein>
    <recommendedName>
        <fullName evidence="7">G-protein coupled receptors family 1 profile domain-containing protein</fullName>
    </recommendedName>
</protein>
<evidence type="ECO:0000313" key="8">
    <source>
        <dbReference type="EMBL" id="CAG5119220.1"/>
    </source>
</evidence>
<keyword evidence="4 6" id="KW-0472">Membrane</keyword>
<evidence type="ECO:0000256" key="5">
    <source>
        <dbReference type="SAM" id="MobiDB-lite"/>
    </source>
</evidence>
<dbReference type="Proteomes" id="UP000678393">
    <property type="component" value="Unassembled WGS sequence"/>
</dbReference>
<feature type="compositionally biased region" description="Basic and acidic residues" evidence="5">
    <location>
        <begin position="252"/>
        <end position="262"/>
    </location>
</feature>
<evidence type="ECO:0000256" key="1">
    <source>
        <dbReference type="ARBA" id="ARBA00004370"/>
    </source>
</evidence>
<feature type="transmembrane region" description="Helical" evidence="6">
    <location>
        <begin position="304"/>
        <end position="326"/>
    </location>
</feature>
<accession>A0A8S3YVK5</accession>
<evidence type="ECO:0000313" key="9">
    <source>
        <dbReference type="Proteomes" id="UP000678393"/>
    </source>
</evidence>
<dbReference type="InterPro" id="IPR017452">
    <property type="entry name" value="GPCR_Rhodpsn_7TM"/>
</dbReference>
<comment type="subcellular location">
    <subcellularLocation>
        <location evidence="1">Membrane</location>
    </subcellularLocation>
</comment>
<keyword evidence="2 6" id="KW-0812">Transmembrane</keyword>
<evidence type="ECO:0000256" key="4">
    <source>
        <dbReference type="ARBA" id="ARBA00023136"/>
    </source>
</evidence>
<organism evidence="8 9">
    <name type="scientific">Candidula unifasciata</name>
    <dbReference type="NCBI Taxonomy" id="100452"/>
    <lineage>
        <taxon>Eukaryota</taxon>
        <taxon>Metazoa</taxon>
        <taxon>Spiralia</taxon>
        <taxon>Lophotrochozoa</taxon>
        <taxon>Mollusca</taxon>
        <taxon>Gastropoda</taxon>
        <taxon>Heterobranchia</taxon>
        <taxon>Euthyneura</taxon>
        <taxon>Panpulmonata</taxon>
        <taxon>Eupulmonata</taxon>
        <taxon>Stylommatophora</taxon>
        <taxon>Helicina</taxon>
        <taxon>Helicoidea</taxon>
        <taxon>Geomitridae</taxon>
        <taxon>Candidula</taxon>
    </lineage>
</organism>
<dbReference type="InterPro" id="IPR000276">
    <property type="entry name" value="GPCR_Rhodpsn"/>
</dbReference>
<feature type="transmembrane region" description="Helical" evidence="6">
    <location>
        <begin position="83"/>
        <end position="105"/>
    </location>
</feature>
<feature type="transmembrane region" description="Helical" evidence="6">
    <location>
        <begin position="47"/>
        <end position="71"/>
    </location>
</feature>
<evidence type="ECO:0000256" key="2">
    <source>
        <dbReference type="ARBA" id="ARBA00022692"/>
    </source>
</evidence>
<evidence type="ECO:0000259" key="7">
    <source>
        <dbReference type="PROSITE" id="PS50262"/>
    </source>
</evidence>
<dbReference type="EMBL" id="CAJHNH020000669">
    <property type="protein sequence ID" value="CAG5119220.1"/>
    <property type="molecule type" value="Genomic_DNA"/>
</dbReference>